<reference evidence="2 3" key="1">
    <citation type="submission" date="2018-06" db="EMBL/GenBank/DDBJ databases">
        <title>Genome conservation of Clostridium tetani.</title>
        <authorList>
            <person name="Bruggemann H."/>
            <person name="Popoff M.R."/>
        </authorList>
    </citation>
    <scope>NUCLEOTIDE SEQUENCE [LARGE SCALE GENOMIC DNA]</scope>
    <source>
        <strain evidence="2 3">2017.061</strain>
    </source>
</reference>
<evidence type="ECO:0000313" key="3">
    <source>
        <dbReference type="Proteomes" id="UP000290921"/>
    </source>
</evidence>
<evidence type="ECO:0000313" key="4">
    <source>
        <dbReference type="Proteomes" id="UP001321763"/>
    </source>
</evidence>
<evidence type="ECO:0000313" key="2">
    <source>
        <dbReference type="EMBL" id="RXI48686.1"/>
    </source>
</evidence>
<dbReference type="EMBL" id="QMAP01000006">
    <property type="protein sequence ID" value="RXI48686.1"/>
    <property type="molecule type" value="Genomic_DNA"/>
</dbReference>
<gene>
    <name evidence="2" type="ORF">DP130_08125</name>
    <name evidence="1" type="ORF">K234311028_00670</name>
</gene>
<dbReference type="Proteomes" id="UP000290921">
    <property type="component" value="Unassembled WGS sequence"/>
</dbReference>
<accession>A0A4Q0VE04</accession>
<sequence>MIIKDIMKYIESEYKIISQTPCEVCGGHFFADYLDIDIVEGIPHDICNCICSKCGHERIFQFYAPFVEDESLDELNLN</sequence>
<reference evidence="1 4" key="2">
    <citation type="submission" date="2022-09" db="EMBL/GenBank/DDBJ databases">
        <title>complete genome sequences of Clostridium tetani str. KHSU-234311-028 isolated from soil.</title>
        <authorList>
            <person name="Sekizuka T."/>
            <person name="Shitada C."/>
            <person name="Takahashi M."/>
            <person name="Kuroda M."/>
        </authorList>
    </citation>
    <scope>NUCLEOTIDE SEQUENCE [LARGE SCALE GENOMIC DNA]</scope>
    <source>
        <strain evidence="1 4">KHSU-234311-028</strain>
    </source>
</reference>
<dbReference type="AlphaFoldDB" id="A0A4Q0VE04"/>
<dbReference type="Proteomes" id="UP001321763">
    <property type="component" value="Chromosome"/>
</dbReference>
<name>A0A4Q0VE04_CLOTA</name>
<dbReference type="RefSeq" id="WP_129030456.1">
    <property type="nucleotide sequence ID" value="NZ_AP026806.1"/>
</dbReference>
<protein>
    <submittedName>
        <fullName evidence="2">Metal-binding protein</fullName>
    </submittedName>
</protein>
<dbReference type="EMBL" id="AP026818">
    <property type="protein sequence ID" value="BDR79821.1"/>
    <property type="molecule type" value="Genomic_DNA"/>
</dbReference>
<organism evidence="2 3">
    <name type="scientific">Clostridium tetani</name>
    <dbReference type="NCBI Taxonomy" id="1513"/>
    <lineage>
        <taxon>Bacteria</taxon>
        <taxon>Bacillati</taxon>
        <taxon>Bacillota</taxon>
        <taxon>Clostridia</taxon>
        <taxon>Eubacteriales</taxon>
        <taxon>Clostridiaceae</taxon>
        <taxon>Clostridium</taxon>
    </lineage>
</organism>
<evidence type="ECO:0000313" key="1">
    <source>
        <dbReference type="EMBL" id="BDR79821.1"/>
    </source>
</evidence>
<proteinExistence type="predicted"/>